<evidence type="ECO:0000256" key="8">
    <source>
        <dbReference type="PIRSR" id="PIRSR618455-1"/>
    </source>
</evidence>
<keyword evidence="14" id="KW-1185">Reference proteome</keyword>
<reference evidence="11 13" key="1">
    <citation type="submission" date="2016-02" db="EMBL/GenBank/DDBJ databases">
        <authorList>
            <person name="Wen L."/>
            <person name="He K."/>
            <person name="Yang H."/>
        </authorList>
    </citation>
    <scope>NUCLEOTIDE SEQUENCE [LARGE SCALE GENOMIC DNA]</scope>
    <source>
        <strain evidence="11">Trichococcus_R210</strain>
    </source>
</reference>
<dbReference type="InterPro" id="IPR036667">
    <property type="entry name" value="PTS_IIB_sorbose-sp_sf"/>
</dbReference>
<dbReference type="Gene3D" id="3.40.35.10">
    <property type="entry name" value="Phosphotransferase system, sorbose subfamily IIB component"/>
    <property type="match status" value="1"/>
</dbReference>
<reference evidence="12 14" key="2">
    <citation type="submission" date="2016-10" db="EMBL/GenBank/DDBJ databases">
        <authorList>
            <person name="Varghese N."/>
            <person name="Submissions S."/>
        </authorList>
    </citation>
    <scope>NUCLEOTIDE SEQUENCE [LARGE SCALE GENOMIC DNA]</scope>
    <source>
        <strain evidence="12 14">DSM 22150</strain>
    </source>
</reference>
<evidence type="ECO:0000256" key="9">
    <source>
        <dbReference type="PIRSR" id="PIRSR618455-2"/>
    </source>
</evidence>
<dbReference type="GO" id="GO:0009401">
    <property type="term" value="P:phosphoenolpyruvate-dependent sugar phosphotransferase system"/>
    <property type="evidence" value="ECO:0007669"/>
    <property type="project" value="UniProtKB-KW"/>
</dbReference>
<dbReference type="NCBIfam" id="TIGR00854">
    <property type="entry name" value="pts-sorbose"/>
    <property type="match status" value="1"/>
</dbReference>
<sequence>MVMDIRLVRIDDRLIHGQVATVWTKLSKAERIIVISDEVAQDHLRKTLLRQVAPPGVKVNVIPVDKFVEIYFDDAHNQFRAMLLFTNPIDVARIVQRGVQIDSVNIGSMSYSDGKKMITNAVAVDKRDIQAFEYLNFKGIHLDIRKVVADNKLDLMQVLKKEGLA</sequence>
<dbReference type="PROSITE" id="PS51101">
    <property type="entry name" value="PTS_EIIB_TYPE_4"/>
    <property type="match status" value="1"/>
</dbReference>
<evidence type="ECO:0000256" key="1">
    <source>
        <dbReference type="ARBA" id="ARBA00004496"/>
    </source>
</evidence>
<feature type="active site" description="Pros-phosphohistidine intermediate; for EIIB activity" evidence="8">
    <location>
        <position position="16"/>
    </location>
</feature>
<evidence type="ECO:0000313" key="13">
    <source>
        <dbReference type="Proteomes" id="UP000076878"/>
    </source>
</evidence>
<evidence type="ECO:0000313" key="14">
    <source>
        <dbReference type="Proteomes" id="UP000199280"/>
    </source>
</evidence>
<evidence type="ECO:0000313" key="11">
    <source>
        <dbReference type="EMBL" id="CZQ81001.1"/>
    </source>
</evidence>
<keyword evidence="3" id="KW-0963">Cytoplasm</keyword>
<accession>A0A143Y5Y6</accession>
<evidence type="ECO:0000259" key="10">
    <source>
        <dbReference type="PROSITE" id="PS51101"/>
    </source>
</evidence>
<dbReference type="SUPFAM" id="SSF52728">
    <property type="entry name" value="PTS IIb component"/>
    <property type="match status" value="1"/>
</dbReference>
<dbReference type="EMBL" id="FJNB01000001">
    <property type="protein sequence ID" value="CZQ81001.1"/>
    <property type="molecule type" value="Genomic_DNA"/>
</dbReference>
<dbReference type="STRING" id="640938.TR210_100"/>
<evidence type="ECO:0000256" key="4">
    <source>
        <dbReference type="ARBA" id="ARBA00022597"/>
    </source>
</evidence>
<keyword evidence="5" id="KW-0808">Transferase</keyword>
<dbReference type="RefSeq" id="WP_068620478.1">
    <property type="nucleotide sequence ID" value="NZ_FJNB01000001.1"/>
</dbReference>
<evidence type="ECO:0000256" key="7">
    <source>
        <dbReference type="ARBA" id="ARBA00022777"/>
    </source>
</evidence>
<protein>
    <submittedName>
        <fullName evidence="12">PTS system, mannose-specific IIB component</fullName>
    </submittedName>
</protein>
<comment type="subcellular location">
    <subcellularLocation>
        <location evidence="1">Cytoplasm</location>
    </subcellularLocation>
</comment>
<gene>
    <name evidence="12" type="ORF">SAMN05216375_101167</name>
    <name evidence="11" type="ORF">TR210_100</name>
</gene>
<dbReference type="AlphaFoldDB" id="A0A143Y5Y6"/>
<keyword evidence="6" id="KW-0598">Phosphotransferase system</keyword>
<feature type="modified residue" description="Phosphohistidine; by EIIA" evidence="9">
    <location>
        <position position="16"/>
    </location>
</feature>
<evidence type="ECO:0000256" key="6">
    <source>
        <dbReference type="ARBA" id="ARBA00022683"/>
    </source>
</evidence>
<name>A0A143Y5Y6_9LACT</name>
<dbReference type="InterPro" id="IPR004720">
    <property type="entry name" value="PTS_IIB_sorbose-sp"/>
</dbReference>
<dbReference type="InterPro" id="IPR018455">
    <property type="entry name" value="PTS_IIB_sorbose-sp_subgr"/>
</dbReference>
<evidence type="ECO:0000256" key="5">
    <source>
        <dbReference type="ARBA" id="ARBA00022679"/>
    </source>
</evidence>
<dbReference type="Pfam" id="PF03830">
    <property type="entry name" value="PTSIIB_sorb"/>
    <property type="match status" value="1"/>
</dbReference>
<evidence type="ECO:0000256" key="3">
    <source>
        <dbReference type="ARBA" id="ARBA00022490"/>
    </source>
</evidence>
<dbReference type="Proteomes" id="UP000199280">
    <property type="component" value="Unassembled WGS sequence"/>
</dbReference>
<dbReference type="GO" id="GO:0005737">
    <property type="term" value="C:cytoplasm"/>
    <property type="evidence" value="ECO:0007669"/>
    <property type="project" value="UniProtKB-SubCell"/>
</dbReference>
<dbReference type="GO" id="GO:0008982">
    <property type="term" value="F:protein-N(PI)-phosphohistidine-sugar phosphotransferase activity"/>
    <property type="evidence" value="ECO:0007669"/>
    <property type="project" value="InterPro"/>
</dbReference>
<dbReference type="CDD" id="cd00001">
    <property type="entry name" value="PTS_IIB_man"/>
    <property type="match status" value="1"/>
</dbReference>
<evidence type="ECO:0000313" key="12">
    <source>
        <dbReference type="EMBL" id="SEI54308.1"/>
    </source>
</evidence>
<keyword evidence="2" id="KW-0813">Transport</keyword>
<dbReference type="Proteomes" id="UP000076878">
    <property type="component" value="Unassembled WGS sequence"/>
</dbReference>
<feature type="domain" description="PTS EIIB type-4" evidence="10">
    <location>
        <begin position="1"/>
        <end position="165"/>
    </location>
</feature>
<dbReference type="EMBL" id="FNYT01000001">
    <property type="protein sequence ID" value="SEI54308.1"/>
    <property type="molecule type" value="Genomic_DNA"/>
</dbReference>
<evidence type="ECO:0000256" key="2">
    <source>
        <dbReference type="ARBA" id="ARBA00022448"/>
    </source>
</evidence>
<proteinExistence type="predicted"/>
<dbReference type="GO" id="GO:0016301">
    <property type="term" value="F:kinase activity"/>
    <property type="evidence" value="ECO:0007669"/>
    <property type="project" value="UniProtKB-KW"/>
</dbReference>
<keyword evidence="4" id="KW-0762">Sugar transport</keyword>
<keyword evidence="7" id="KW-0418">Kinase</keyword>
<organism evidence="11 13">
    <name type="scientific">Trichococcus ilyis</name>
    <dbReference type="NCBI Taxonomy" id="640938"/>
    <lineage>
        <taxon>Bacteria</taxon>
        <taxon>Bacillati</taxon>
        <taxon>Bacillota</taxon>
        <taxon>Bacilli</taxon>
        <taxon>Lactobacillales</taxon>
        <taxon>Carnobacteriaceae</taxon>
        <taxon>Trichococcus</taxon>
    </lineage>
</organism>